<dbReference type="AlphaFoldDB" id="A0A7H9ALV9"/>
<accession>A0A7H9ALV9</accession>
<keyword evidence="2" id="KW-1185">Reference proteome</keyword>
<protein>
    <submittedName>
        <fullName evidence="1">Acyloxyacyl hydrolase</fullName>
    </submittedName>
</protein>
<sequence>MNFKLLFCLFFSVTMCFSQNGDVKKYTIDVNQFYGSVLLHNPDISHLITNHPGGVILGFNRKTYGSQEWEQLYNYPDYGASFIYQDMNNETLGENFGLYAHYNFYFFKRNVQFRIGQGITYTTNPYDKETNFRNNAYGSDFMSSTYLMLNYHKENIFKGLGFKTGISVIHYSNANFRAPNTSTNTFALNAGLTYDLDGGKKLEYLPKSEKVKVTEPIKYNLVLRGGVNESDVIDLGQHGFFILSGYADKRLGRKSALQLGADVFFSNFLKELIRFQATSFPEKNVNVDDDFKRVGIFLGHELFINKMSAIAQLGYYVYYPFDFEGRMYNRIGLKRYFGDKVFGAVTLKSHGAKAEAVEFGIGIRL</sequence>
<dbReference type="Proteomes" id="UP000509302">
    <property type="component" value="Chromosome"/>
</dbReference>
<dbReference type="InterPro" id="IPR018550">
    <property type="entry name" value="Lipid-A_deacylase-rel"/>
</dbReference>
<proteinExistence type="predicted"/>
<organism evidence="1 2">
    <name type="scientific">Costertonia aggregata</name>
    <dbReference type="NCBI Taxonomy" id="343403"/>
    <lineage>
        <taxon>Bacteria</taxon>
        <taxon>Pseudomonadati</taxon>
        <taxon>Bacteroidota</taxon>
        <taxon>Flavobacteriia</taxon>
        <taxon>Flavobacteriales</taxon>
        <taxon>Flavobacteriaceae</taxon>
        <taxon>Costertonia</taxon>
    </lineage>
</organism>
<dbReference type="Gene3D" id="2.40.160.20">
    <property type="match status" value="1"/>
</dbReference>
<evidence type="ECO:0000313" key="2">
    <source>
        <dbReference type="Proteomes" id="UP000509302"/>
    </source>
</evidence>
<dbReference type="GO" id="GO:0016787">
    <property type="term" value="F:hydrolase activity"/>
    <property type="evidence" value="ECO:0007669"/>
    <property type="project" value="UniProtKB-KW"/>
</dbReference>
<dbReference type="EMBL" id="CP058595">
    <property type="protein sequence ID" value="QLG44442.1"/>
    <property type="molecule type" value="Genomic_DNA"/>
</dbReference>
<evidence type="ECO:0000313" key="1">
    <source>
        <dbReference type="EMBL" id="QLG44442.1"/>
    </source>
</evidence>
<dbReference type="Pfam" id="PF09411">
    <property type="entry name" value="PagL"/>
    <property type="match status" value="1"/>
</dbReference>
<name>A0A7H9ALV9_9FLAO</name>
<keyword evidence="1" id="KW-0378">Hydrolase</keyword>
<reference evidence="1 2" key="1">
    <citation type="journal article" date="2006" name="Int. J. Syst. Evol. Microbiol.">
        <title>Costertonia aggregata gen. nov., sp. nov., a mesophilic marine bacterium of the family Flavobacteriaceae, isolated from a mature biofilm.</title>
        <authorList>
            <person name="Kwon K.K."/>
            <person name="Lee Y.K."/>
            <person name="Lee H.K."/>
        </authorList>
    </citation>
    <scope>NUCLEOTIDE SEQUENCE [LARGE SCALE GENOMIC DNA]</scope>
    <source>
        <strain evidence="1 2">KCCM 42265</strain>
    </source>
</reference>
<dbReference type="KEGG" id="cagg:HYG79_03465"/>
<gene>
    <name evidence="1" type="ORF">HYG79_03465</name>
</gene>